<comment type="caution">
    <text evidence="1">The sequence shown here is derived from an EMBL/GenBank/DDBJ whole genome shotgun (WGS) entry which is preliminary data.</text>
</comment>
<dbReference type="Proteomes" id="UP000266915">
    <property type="component" value="Unassembled WGS sequence"/>
</dbReference>
<dbReference type="RefSeq" id="WP_159453404.1">
    <property type="nucleotide sequence ID" value="NZ_FXAP01000004.1"/>
</dbReference>
<name>A0A3N2C5J0_9MICO</name>
<dbReference type="AlphaFoldDB" id="A0A3N2C5J0"/>
<reference evidence="1 2" key="1">
    <citation type="submission" date="2018-11" db="EMBL/GenBank/DDBJ databases">
        <title>Sequencing the genomes of 1000 actinobacteria strains.</title>
        <authorList>
            <person name="Klenk H.-P."/>
        </authorList>
    </citation>
    <scope>NUCLEOTIDE SEQUENCE [LARGE SCALE GENOMIC DNA]</scope>
    <source>
        <strain evidence="1 2">DSM 14012</strain>
    </source>
</reference>
<evidence type="ECO:0000313" key="2">
    <source>
        <dbReference type="Proteomes" id="UP000266915"/>
    </source>
</evidence>
<proteinExistence type="predicted"/>
<dbReference type="EMBL" id="RKHL01000001">
    <property type="protein sequence ID" value="ROR82524.1"/>
    <property type="molecule type" value="Genomic_DNA"/>
</dbReference>
<dbReference type="InterPro" id="IPR025447">
    <property type="entry name" value="DUF4192"/>
</dbReference>
<dbReference type="Pfam" id="PF13830">
    <property type="entry name" value="DUF4192"/>
    <property type="match status" value="1"/>
</dbReference>
<evidence type="ECO:0000313" key="1">
    <source>
        <dbReference type="EMBL" id="ROR82524.1"/>
    </source>
</evidence>
<organism evidence="1 2">
    <name type="scientific">Plantibacter flavus</name>
    <dbReference type="NCBI Taxonomy" id="150123"/>
    <lineage>
        <taxon>Bacteria</taxon>
        <taxon>Bacillati</taxon>
        <taxon>Actinomycetota</taxon>
        <taxon>Actinomycetes</taxon>
        <taxon>Micrococcales</taxon>
        <taxon>Microbacteriaceae</taxon>
        <taxon>Plantibacter</taxon>
    </lineage>
</organism>
<protein>
    <submittedName>
        <fullName evidence="1">Uncharacterized protein DUF4192</fullName>
    </submittedName>
</protein>
<accession>A0A3N2C5J0</accession>
<keyword evidence="2" id="KW-1185">Reference proteome</keyword>
<gene>
    <name evidence="1" type="ORF">EDD42_2615</name>
</gene>
<sequence length="395" mass="41195">MTHIVQANAAEDLLALIPGLVGSTPRSSLVVVLFAGRHSRGALQVHLPAGTDVDRQVADAAAERALGFVCRAPGVDAIVPVVYTDDAFGAGAEPPGKTIADAVLQLANAQGFTVKDALCSAADGWGSYLDPGLPAGGRSPAIVASAAVPPVPPLPWELVTTEVPSVDVATFAAVDLEYRVLCARLASMLDAAADHARTTWRIDVGDAVERLDGLPAVFEDALARGIEAMTAREVAFLLLSLSRPWASDLALMQWAFGRELGEELDDAERAYGHLPVGTDDPEVFHRVAHLLVGDGPHPDVQRIRAASSLLLGVAARASESARVAPLAMLAWLSWALGQSTRAAAFLAELIDEELDHPLAATVGSLIRQGHLPAWAFCSTPGTRDGVAAPGDQPAA</sequence>